<proteinExistence type="predicted"/>
<dbReference type="EMBL" id="QGNA01000001">
    <property type="protein sequence ID" value="PWS37955.1"/>
    <property type="molecule type" value="Genomic_DNA"/>
</dbReference>
<dbReference type="InterPro" id="IPR003673">
    <property type="entry name" value="CoA-Trfase_fam_III"/>
</dbReference>
<dbReference type="Pfam" id="PF02515">
    <property type="entry name" value="CoA_transf_3"/>
    <property type="match status" value="2"/>
</dbReference>
<evidence type="ECO:0008006" key="4">
    <source>
        <dbReference type="Google" id="ProtNLM"/>
    </source>
</evidence>
<dbReference type="AlphaFoldDB" id="A0A317FGP0"/>
<accession>A0A317FGP0</accession>
<dbReference type="InterPro" id="IPR023606">
    <property type="entry name" value="CoA-Trfase_III_dom_1_sf"/>
</dbReference>
<dbReference type="SUPFAM" id="SSF89796">
    <property type="entry name" value="CoA-transferase family III (CaiB/BaiF)"/>
    <property type="match status" value="1"/>
</dbReference>
<dbReference type="InterPro" id="IPR050509">
    <property type="entry name" value="CoA-transferase_III"/>
</dbReference>
<reference evidence="3" key="1">
    <citation type="submission" date="2018-05" db="EMBL/GenBank/DDBJ databases">
        <authorList>
            <person name="Du Z."/>
            <person name="Wang X."/>
        </authorList>
    </citation>
    <scope>NUCLEOTIDE SEQUENCE [LARGE SCALE GENOMIC DNA]</scope>
    <source>
        <strain evidence="3">CQN31</strain>
    </source>
</reference>
<organism evidence="2 3">
    <name type="scientific">Falsiroseomonas bella</name>
    <dbReference type="NCBI Taxonomy" id="2184016"/>
    <lineage>
        <taxon>Bacteria</taxon>
        <taxon>Pseudomonadati</taxon>
        <taxon>Pseudomonadota</taxon>
        <taxon>Alphaproteobacteria</taxon>
        <taxon>Acetobacterales</taxon>
        <taxon>Roseomonadaceae</taxon>
        <taxon>Falsiroseomonas</taxon>
    </lineage>
</organism>
<gene>
    <name evidence="2" type="ORF">DFH01_01170</name>
</gene>
<dbReference type="PANTHER" id="PTHR48228:SF6">
    <property type="entry name" value="L-CARNITINE COA-TRANSFERASE"/>
    <property type="match status" value="1"/>
</dbReference>
<keyword evidence="3" id="KW-1185">Reference proteome</keyword>
<dbReference type="Gene3D" id="3.30.1540.10">
    <property type="entry name" value="formyl-coa transferase, domain 3"/>
    <property type="match status" value="1"/>
</dbReference>
<dbReference type="InterPro" id="IPR044855">
    <property type="entry name" value="CoA-Trfase_III_dom3_sf"/>
</dbReference>
<dbReference type="Proteomes" id="UP000245765">
    <property type="component" value="Unassembled WGS sequence"/>
</dbReference>
<keyword evidence="1" id="KW-0808">Transferase</keyword>
<dbReference type="PANTHER" id="PTHR48228">
    <property type="entry name" value="SUCCINYL-COA--D-CITRAMALATE COA-TRANSFERASE"/>
    <property type="match status" value="1"/>
</dbReference>
<sequence>MRAWCAAPATRIPNGARRSRRAAVGRGSIQCEAAEARGMTTDETEAGPLAGLTVLELSGSPGPAFGAALLADLGARVIVCEPPGGSALRRLGPEAVRRVWWPIAARNKLSLAVDATHPDAAPVLDRLVGVARMMLRDDDAPPWREAAARATNPPQDVHLFPTGADRPELWPWSTAPELAGAASGMMALTGENDGPPVLPEIPLAEHATGMLAAAAALFEQRAAVLEGRAAAPLGFALHEGLMRMIEWQLPVAAAQGRAELRCGNRFPMNANIGNVFRTRDGGLLTVSAATNAVAERMLRMIGGEALAADPRFRTQADRRAHMDEIEARIAEWMGRHDTAEALALVQANDVVVGPILDAGELMADPHVAAREGFVEVALPEGGSLPMPGVMPHGLGGAVRNAGPAPGADSDAVLGSLGFEPGEIAALRRTGVIWA</sequence>
<evidence type="ECO:0000256" key="1">
    <source>
        <dbReference type="ARBA" id="ARBA00022679"/>
    </source>
</evidence>
<dbReference type="Gene3D" id="3.40.50.10540">
    <property type="entry name" value="Crotonobetainyl-coa:carnitine coa-transferase, domain 1"/>
    <property type="match status" value="2"/>
</dbReference>
<protein>
    <recommendedName>
        <fullName evidence="4">CoA transferase</fullName>
    </recommendedName>
</protein>
<dbReference type="GO" id="GO:0016740">
    <property type="term" value="F:transferase activity"/>
    <property type="evidence" value="ECO:0007669"/>
    <property type="project" value="UniProtKB-KW"/>
</dbReference>
<comment type="caution">
    <text evidence="2">The sequence shown here is derived from an EMBL/GenBank/DDBJ whole genome shotgun (WGS) entry which is preliminary data.</text>
</comment>
<name>A0A317FGP0_9PROT</name>
<evidence type="ECO:0000313" key="2">
    <source>
        <dbReference type="EMBL" id="PWS37955.1"/>
    </source>
</evidence>
<evidence type="ECO:0000313" key="3">
    <source>
        <dbReference type="Proteomes" id="UP000245765"/>
    </source>
</evidence>